<evidence type="ECO:0000313" key="2">
    <source>
        <dbReference type="EMBL" id="BBA35394.1"/>
    </source>
</evidence>
<dbReference type="AlphaFoldDB" id="A0A250KV48"/>
<accession>A0A250KV48</accession>
<dbReference type="KEGG" id="mmai:sS8_3457"/>
<dbReference type="EMBL" id="AP017928">
    <property type="protein sequence ID" value="BBA35394.1"/>
    <property type="molecule type" value="Genomic_DNA"/>
</dbReference>
<gene>
    <name evidence="2" type="ORF">sS8_3457</name>
</gene>
<dbReference type="OrthoDB" id="9816539at2"/>
<dbReference type="SUPFAM" id="SSF159941">
    <property type="entry name" value="MM3350-like"/>
    <property type="match status" value="1"/>
</dbReference>
<name>A0A250KV48_9GAMM</name>
<sequence>MGMEQISAKLLPLRITLSNIDPPIWRRLLVTDDLTFAQLHKVIQAAMGWEDYHMHEFEAGKVRVGDATPDPFGPGSVPRLLSEKKTRLSDVLGNRRKFRYWYDFGDDWWHEIAIEKRLPDDGLGPRLLAGERACPPEDCGGPWGYANLLEILADPGRPEYEELREWAGDFEPERFDLEAAAKAVQKSVRRKKPEKAKIK</sequence>
<protein>
    <submittedName>
        <fullName evidence="2">Plasmid pRiA4b ORF-3 family protein</fullName>
    </submittedName>
</protein>
<evidence type="ECO:0000259" key="1">
    <source>
        <dbReference type="Pfam" id="PF07929"/>
    </source>
</evidence>
<feature type="domain" description="Plasmid pRiA4b Orf3-like" evidence="1">
    <location>
        <begin position="11"/>
        <end position="178"/>
    </location>
</feature>
<organism evidence="2 3">
    <name type="scientific">Methylocaldum marinum</name>
    <dbReference type="NCBI Taxonomy" id="1432792"/>
    <lineage>
        <taxon>Bacteria</taxon>
        <taxon>Pseudomonadati</taxon>
        <taxon>Pseudomonadota</taxon>
        <taxon>Gammaproteobacteria</taxon>
        <taxon>Methylococcales</taxon>
        <taxon>Methylococcaceae</taxon>
        <taxon>Methylocaldum</taxon>
    </lineage>
</organism>
<dbReference type="PANTHER" id="PTHR41878">
    <property type="entry name" value="LEXA REPRESSOR-RELATED"/>
    <property type="match status" value="1"/>
</dbReference>
<dbReference type="InterPro" id="IPR024047">
    <property type="entry name" value="MM3350-like_sf"/>
</dbReference>
<dbReference type="PANTHER" id="PTHR41878:SF1">
    <property type="entry name" value="TNPR PROTEIN"/>
    <property type="match status" value="1"/>
</dbReference>
<dbReference type="Pfam" id="PF07929">
    <property type="entry name" value="PRiA4_ORF3"/>
    <property type="match status" value="1"/>
</dbReference>
<keyword evidence="3" id="KW-1185">Reference proteome</keyword>
<dbReference type="Proteomes" id="UP000266313">
    <property type="component" value="Chromosome"/>
</dbReference>
<reference evidence="2 3" key="1">
    <citation type="submission" date="2016-12" db="EMBL/GenBank/DDBJ databases">
        <title>Genome sequencing of Methylocaldum marinum.</title>
        <authorList>
            <person name="Takeuchi M."/>
            <person name="Kamagata Y."/>
            <person name="Hiraoka S."/>
            <person name="Oshima K."/>
            <person name="Hattori M."/>
            <person name="Iwasaki W."/>
        </authorList>
    </citation>
    <scope>NUCLEOTIDE SEQUENCE [LARGE SCALE GENOMIC DNA]</scope>
    <source>
        <strain evidence="2 3">S8</strain>
    </source>
</reference>
<dbReference type="Gene3D" id="3.10.290.30">
    <property type="entry name" value="MM3350-like"/>
    <property type="match status" value="1"/>
</dbReference>
<dbReference type="InterPro" id="IPR012912">
    <property type="entry name" value="Plasmid_pRiA4b_Orf3-like"/>
</dbReference>
<evidence type="ECO:0000313" key="3">
    <source>
        <dbReference type="Proteomes" id="UP000266313"/>
    </source>
</evidence>
<proteinExistence type="predicted"/>